<evidence type="ECO:0000313" key="2">
    <source>
        <dbReference type="EMBL" id="KAJ6223735.1"/>
    </source>
</evidence>
<name>A0A9Q0RRK6_BLOTA</name>
<keyword evidence="1" id="KW-0812">Transmembrane</keyword>
<dbReference type="Proteomes" id="UP001142055">
    <property type="component" value="Chromosome 1"/>
</dbReference>
<keyword evidence="1" id="KW-0472">Membrane</keyword>
<protein>
    <submittedName>
        <fullName evidence="2">Uncharacterized protein</fullName>
    </submittedName>
</protein>
<proteinExistence type="predicted"/>
<organism evidence="2 3">
    <name type="scientific">Blomia tropicalis</name>
    <name type="common">Mite</name>
    <dbReference type="NCBI Taxonomy" id="40697"/>
    <lineage>
        <taxon>Eukaryota</taxon>
        <taxon>Metazoa</taxon>
        <taxon>Ecdysozoa</taxon>
        <taxon>Arthropoda</taxon>
        <taxon>Chelicerata</taxon>
        <taxon>Arachnida</taxon>
        <taxon>Acari</taxon>
        <taxon>Acariformes</taxon>
        <taxon>Sarcoptiformes</taxon>
        <taxon>Astigmata</taxon>
        <taxon>Glycyphagoidea</taxon>
        <taxon>Echimyopodidae</taxon>
        <taxon>Blomia</taxon>
    </lineage>
</organism>
<feature type="transmembrane region" description="Helical" evidence="1">
    <location>
        <begin position="31"/>
        <end position="49"/>
    </location>
</feature>
<dbReference type="AlphaFoldDB" id="A0A9Q0RRK6"/>
<sequence>MFIKQIDCDDHHHRPKCGKTFMRTRGHRSRMIVIIATISLTILMLIPQFTSAFTVTKRRIECTDDDDCVSNAFCYERRCHCRLGYTWNLEYTTCKVLILSRIEPDGNITEYVYGE</sequence>
<accession>A0A9Q0RRK6</accession>
<evidence type="ECO:0000256" key="1">
    <source>
        <dbReference type="SAM" id="Phobius"/>
    </source>
</evidence>
<comment type="caution">
    <text evidence="2">The sequence shown here is derived from an EMBL/GenBank/DDBJ whole genome shotgun (WGS) entry which is preliminary data.</text>
</comment>
<dbReference type="EMBL" id="JAPWDV010000001">
    <property type="protein sequence ID" value="KAJ6223735.1"/>
    <property type="molecule type" value="Genomic_DNA"/>
</dbReference>
<keyword evidence="1" id="KW-1133">Transmembrane helix</keyword>
<reference evidence="2" key="1">
    <citation type="submission" date="2022-12" db="EMBL/GenBank/DDBJ databases">
        <title>Genome assemblies of Blomia tropicalis.</title>
        <authorList>
            <person name="Cui Y."/>
        </authorList>
    </citation>
    <scope>NUCLEOTIDE SEQUENCE</scope>
    <source>
        <tissue evidence="2">Adult mites</tissue>
    </source>
</reference>
<evidence type="ECO:0000313" key="3">
    <source>
        <dbReference type="Proteomes" id="UP001142055"/>
    </source>
</evidence>
<gene>
    <name evidence="2" type="ORF">RDWZM_002280</name>
</gene>
<keyword evidence="3" id="KW-1185">Reference proteome</keyword>